<sequence length="86" mass="8983">MIIKSIFRRYERWNPVHPTYGAFWGAGIGIGCGVGWGPGFGPEVVGYVGSGCGVGFSIGFTLLGVGIGLPTNYIFTVPRNGTSLAT</sequence>
<dbReference type="PANTHER" id="PTHR36778">
    <property type="entry name" value="CADMIUM-INDUCED PROTEIN AS8"/>
    <property type="match status" value="1"/>
</dbReference>
<keyword evidence="1" id="KW-0472">Membrane</keyword>
<dbReference type="AlphaFoldDB" id="A0A2Z7BIC7"/>
<protein>
    <recommendedName>
        <fullName evidence="4">Cadmium-induced protein AS8</fullName>
    </recommendedName>
</protein>
<evidence type="ECO:0000313" key="2">
    <source>
        <dbReference type="EMBL" id="KZV31741.1"/>
    </source>
</evidence>
<dbReference type="PANTHER" id="PTHR36778:SF1">
    <property type="entry name" value="CADMIUM-INDUCED PROTEIN AS8"/>
    <property type="match status" value="1"/>
</dbReference>
<organism evidence="2 3">
    <name type="scientific">Dorcoceras hygrometricum</name>
    <dbReference type="NCBI Taxonomy" id="472368"/>
    <lineage>
        <taxon>Eukaryota</taxon>
        <taxon>Viridiplantae</taxon>
        <taxon>Streptophyta</taxon>
        <taxon>Embryophyta</taxon>
        <taxon>Tracheophyta</taxon>
        <taxon>Spermatophyta</taxon>
        <taxon>Magnoliopsida</taxon>
        <taxon>eudicotyledons</taxon>
        <taxon>Gunneridae</taxon>
        <taxon>Pentapetalae</taxon>
        <taxon>asterids</taxon>
        <taxon>lamiids</taxon>
        <taxon>Lamiales</taxon>
        <taxon>Gesneriaceae</taxon>
        <taxon>Didymocarpoideae</taxon>
        <taxon>Trichosporeae</taxon>
        <taxon>Loxocarpinae</taxon>
        <taxon>Dorcoceras</taxon>
    </lineage>
</organism>
<reference evidence="2 3" key="1">
    <citation type="journal article" date="2015" name="Proc. Natl. Acad. Sci. U.S.A.">
        <title>The resurrection genome of Boea hygrometrica: A blueprint for survival of dehydration.</title>
        <authorList>
            <person name="Xiao L."/>
            <person name="Yang G."/>
            <person name="Zhang L."/>
            <person name="Yang X."/>
            <person name="Zhao S."/>
            <person name="Ji Z."/>
            <person name="Zhou Q."/>
            <person name="Hu M."/>
            <person name="Wang Y."/>
            <person name="Chen M."/>
            <person name="Xu Y."/>
            <person name="Jin H."/>
            <person name="Xiao X."/>
            <person name="Hu G."/>
            <person name="Bao F."/>
            <person name="Hu Y."/>
            <person name="Wan P."/>
            <person name="Li L."/>
            <person name="Deng X."/>
            <person name="Kuang T."/>
            <person name="Xiang C."/>
            <person name="Zhu J.K."/>
            <person name="Oliver M.J."/>
            <person name="He Y."/>
        </authorList>
    </citation>
    <scope>NUCLEOTIDE SEQUENCE [LARGE SCALE GENOMIC DNA]</scope>
    <source>
        <strain evidence="3">cv. XS01</strain>
    </source>
</reference>
<feature type="transmembrane region" description="Helical" evidence="1">
    <location>
        <begin position="44"/>
        <end position="69"/>
    </location>
</feature>
<dbReference type="OrthoDB" id="1865891at2759"/>
<accession>A0A2Z7BIC7</accession>
<dbReference type="EMBL" id="KV007458">
    <property type="protein sequence ID" value="KZV31741.1"/>
    <property type="molecule type" value="Genomic_DNA"/>
</dbReference>
<keyword evidence="3" id="KW-1185">Reference proteome</keyword>
<keyword evidence="1" id="KW-0812">Transmembrane</keyword>
<feature type="transmembrane region" description="Helical" evidence="1">
    <location>
        <begin position="20"/>
        <end position="38"/>
    </location>
</feature>
<dbReference type="Proteomes" id="UP000250235">
    <property type="component" value="Unassembled WGS sequence"/>
</dbReference>
<gene>
    <name evidence="2" type="ORF">F511_00545</name>
</gene>
<proteinExistence type="predicted"/>
<evidence type="ECO:0008006" key="4">
    <source>
        <dbReference type="Google" id="ProtNLM"/>
    </source>
</evidence>
<keyword evidence="1" id="KW-1133">Transmembrane helix</keyword>
<evidence type="ECO:0000256" key="1">
    <source>
        <dbReference type="SAM" id="Phobius"/>
    </source>
</evidence>
<name>A0A2Z7BIC7_9LAMI</name>
<evidence type="ECO:0000313" key="3">
    <source>
        <dbReference type="Proteomes" id="UP000250235"/>
    </source>
</evidence>
<dbReference type="InterPro" id="IPR037735">
    <property type="entry name" value="AS8-like"/>
</dbReference>
<dbReference type="PROSITE" id="PS51257">
    <property type="entry name" value="PROKAR_LIPOPROTEIN"/>
    <property type="match status" value="1"/>
</dbReference>